<dbReference type="OrthoDB" id="9788446at2"/>
<dbReference type="InterPro" id="IPR011006">
    <property type="entry name" value="CheY-like_superfamily"/>
</dbReference>
<dbReference type="Pfam" id="PF00072">
    <property type="entry name" value="Response_reg"/>
    <property type="match status" value="1"/>
</dbReference>
<comment type="function">
    <text evidence="3">May play the central regulatory role in sporulation. It may be an element of the effector pathway responsible for the activation of sporulation genes in response to nutritional stress. Spo0A may act in concert with spo0H (a sigma factor) to control the expression of some genes that are critical to the sporulation process.</text>
</comment>
<keyword evidence="2 4" id="KW-0597">Phosphoprotein</keyword>
<organism evidence="6 7">
    <name type="scientific">Orenia metallireducens</name>
    <dbReference type="NCBI Taxonomy" id="1413210"/>
    <lineage>
        <taxon>Bacteria</taxon>
        <taxon>Bacillati</taxon>
        <taxon>Bacillota</taxon>
        <taxon>Clostridia</taxon>
        <taxon>Halanaerobiales</taxon>
        <taxon>Halobacteroidaceae</taxon>
        <taxon>Orenia</taxon>
    </lineage>
</organism>
<dbReference type="SMART" id="SM00448">
    <property type="entry name" value="REC"/>
    <property type="match status" value="1"/>
</dbReference>
<protein>
    <recommendedName>
        <fullName evidence="1">Stage 0 sporulation protein A homolog</fullName>
    </recommendedName>
</protein>
<evidence type="ECO:0000256" key="1">
    <source>
        <dbReference type="ARBA" id="ARBA00018672"/>
    </source>
</evidence>
<dbReference type="PROSITE" id="PS50110">
    <property type="entry name" value="RESPONSE_REGULATORY"/>
    <property type="match status" value="1"/>
</dbReference>
<evidence type="ECO:0000256" key="2">
    <source>
        <dbReference type="ARBA" id="ARBA00022553"/>
    </source>
</evidence>
<gene>
    <name evidence="6" type="ORF">SAMN06265827_104106</name>
</gene>
<dbReference type="STRING" id="1413210.U472_01050"/>
<dbReference type="PANTHER" id="PTHR44591:SF19">
    <property type="entry name" value="TWO-COMPONENT RESPONSE REGULATOR-RELATED"/>
    <property type="match status" value="1"/>
</dbReference>
<dbReference type="RefSeq" id="WP_097016747.1">
    <property type="nucleotide sequence ID" value="NZ_OBDZ01000004.1"/>
</dbReference>
<evidence type="ECO:0000313" key="6">
    <source>
        <dbReference type="EMBL" id="SNY17208.1"/>
    </source>
</evidence>
<feature type="modified residue" description="4-aspartylphosphate" evidence="4">
    <location>
        <position position="57"/>
    </location>
</feature>
<dbReference type="PANTHER" id="PTHR44591">
    <property type="entry name" value="STRESS RESPONSE REGULATOR PROTEIN 1"/>
    <property type="match status" value="1"/>
</dbReference>
<reference evidence="7" key="1">
    <citation type="submission" date="2017-09" db="EMBL/GenBank/DDBJ databases">
        <authorList>
            <person name="Varghese N."/>
            <person name="Submissions S."/>
        </authorList>
    </citation>
    <scope>NUCLEOTIDE SEQUENCE [LARGE SCALE GENOMIC DNA]</scope>
    <source>
        <strain evidence="7">MSL47</strain>
    </source>
</reference>
<name>A0A285G1B0_9FIRM</name>
<dbReference type="EMBL" id="OBDZ01000004">
    <property type="protein sequence ID" value="SNY17208.1"/>
    <property type="molecule type" value="Genomic_DNA"/>
</dbReference>
<evidence type="ECO:0000256" key="4">
    <source>
        <dbReference type="PROSITE-ProRule" id="PRU00169"/>
    </source>
</evidence>
<evidence type="ECO:0000259" key="5">
    <source>
        <dbReference type="PROSITE" id="PS50110"/>
    </source>
</evidence>
<feature type="domain" description="Response regulatory" evidence="5">
    <location>
        <begin position="8"/>
        <end position="123"/>
    </location>
</feature>
<dbReference type="InterPro" id="IPR001789">
    <property type="entry name" value="Sig_transdc_resp-reg_receiver"/>
</dbReference>
<proteinExistence type="predicted"/>
<keyword evidence="7" id="KW-1185">Reference proteome</keyword>
<evidence type="ECO:0000256" key="3">
    <source>
        <dbReference type="ARBA" id="ARBA00024867"/>
    </source>
</evidence>
<accession>A0A285G1B0</accession>
<dbReference type="Proteomes" id="UP000219573">
    <property type="component" value="Unassembled WGS sequence"/>
</dbReference>
<dbReference type="SUPFAM" id="SSF52172">
    <property type="entry name" value="CheY-like"/>
    <property type="match status" value="1"/>
</dbReference>
<sequence length="154" mass="17659">MIEITNNNVLFVDDEELILAKIERKLNKEDFTMFFANSGREALRILKENEIAVIVIDLSMPKVNGIKLLKMINHDYPDLVKIIFSSYSDSQTMISALYSGDVYHYISKGIVNRDEGYKIEFIPVIKRAIERYNLIKENSRLKKGVIKAGLSLEG</sequence>
<evidence type="ECO:0000313" key="7">
    <source>
        <dbReference type="Proteomes" id="UP000219573"/>
    </source>
</evidence>
<dbReference type="InterPro" id="IPR050595">
    <property type="entry name" value="Bact_response_regulator"/>
</dbReference>
<dbReference type="AlphaFoldDB" id="A0A285G1B0"/>
<dbReference type="GO" id="GO:0000160">
    <property type="term" value="P:phosphorelay signal transduction system"/>
    <property type="evidence" value="ECO:0007669"/>
    <property type="project" value="InterPro"/>
</dbReference>
<dbReference type="Gene3D" id="3.40.50.2300">
    <property type="match status" value="1"/>
</dbReference>